<dbReference type="GO" id="GO:0005737">
    <property type="term" value="C:cytoplasm"/>
    <property type="evidence" value="ECO:0007669"/>
    <property type="project" value="TreeGrafter"/>
</dbReference>
<keyword evidence="1" id="KW-0472">Membrane</keyword>
<dbReference type="WBParaSite" id="jg5415">
    <property type="protein sequence ID" value="jg5415"/>
    <property type="gene ID" value="jg5415"/>
</dbReference>
<keyword evidence="1" id="KW-1133">Transmembrane helix</keyword>
<dbReference type="PANTHER" id="PTHR11668">
    <property type="entry name" value="SERINE/THREONINE PROTEIN PHOSPHATASE"/>
    <property type="match status" value="1"/>
</dbReference>
<evidence type="ECO:0000313" key="4">
    <source>
        <dbReference type="WBParaSite" id="jg5415"/>
    </source>
</evidence>
<dbReference type="GO" id="GO:0005634">
    <property type="term" value="C:nucleus"/>
    <property type="evidence" value="ECO:0007669"/>
    <property type="project" value="TreeGrafter"/>
</dbReference>
<reference evidence="4" key="1">
    <citation type="submission" date="2022-11" db="UniProtKB">
        <authorList>
            <consortium name="WormBaseParasite"/>
        </authorList>
    </citation>
    <scope>IDENTIFICATION</scope>
</reference>
<feature type="transmembrane region" description="Helical" evidence="1">
    <location>
        <begin position="163"/>
        <end position="185"/>
    </location>
</feature>
<dbReference type="PANTHER" id="PTHR11668:SF290">
    <property type="entry name" value="SERINE_THREONINE SPECIFIC PROTEIN PHOSPHATASES DOMAIN-CONTAINING PROTEIN"/>
    <property type="match status" value="1"/>
</dbReference>
<dbReference type="Pfam" id="PF00149">
    <property type="entry name" value="Metallophos"/>
    <property type="match status" value="1"/>
</dbReference>
<dbReference type="InterPro" id="IPR029052">
    <property type="entry name" value="Metallo-depent_PP-like"/>
</dbReference>
<proteinExistence type="predicted"/>
<dbReference type="AlphaFoldDB" id="A0A915EHJ3"/>
<keyword evidence="3" id="KW-1185">Reference proteome</keyword>
<dbReference type="InterPro" id="IPR050341">
    <property type="entry name" value="PP1_catalytic_subunit"/>
</dbReference>
<accession>A0A915EHJ3</accession>
<protein>
    <submittedName>
        <fullName evidence="4">Serine/threonine specific protein phosphatases domain-containing protein</fullName>
    </submittedName>
</protein>
<feature type="domain" description="Serine/threonine specific protein phosphatases" evidence="2">
    <location>
        <begin position="304"/>
        <end position="544"/>
    </location>
</feature>
<name>A0A915EHJ3_9BILA</name>
<evidence type="ECO:0000313" key="3">
    <source>
        <dbReference type="Proteomes" id="UP000887574"/>
    </source>
</evidence>
<dbReference type="SUPFAM" id="SSF56300">
    <property type="entry name" value="Metallo-dependent phosphatases"/>
    <property type="match status" value="1"/>
</dbReference>
<dbReference type="PRINTS" id="PR00114">
    <property type="entry name" value="STPHPHTASE"/>
</dbReference>
<evidence type="ECO:0000256" key="1">
    <source>
        <dbReference type="SAM" id="Phobius"/>
    </source>
</evidence>
<dbReference type="Proteomes" id="UP000887574">
    <property type="component" value="Unplaced"/>
</dbReference>
<dbReference type="Gene3D" id="3.60.21.10">
    <property type="match status" value="1"/>
</dbReference>
<dbReference type="InterPro" id="IPR004843">
    <property type="entry name" value="Calcineurin-like_PHP"/>
</dbReference>
<evidence type="ECO:0000259" key="2">
    <source>
        <dbReference type="SMART" id="SM00156"/>
    </source>
</evidence>
<dbReference type="CDD" id="cd00144">
    <property type="entry name" value="MPP_PPP_family"/>
    <property type="match status" value="1"/>
</dbReference>
<organism evidence="3 4">
    <name type="scientific">Ditylenchus dipsaci</name>
    <dbReference type="NCBI Taxonomy" id="166011"/>
    <lineage>
        <taxon>Eukaryota</taxon>
        <taxon>Metazoa</taxon>
        <taxon>Ecdysozoa</taxon>
        <taxon>Nematoda</taxon>
        <taxon>Chromadorea</taxon>
        <taxon>Rhabditida</taxon>
        <taxon>Tylenchina</taxon>
        <taxon>Tylenchomorpha</taxon>
        <taxon>Sphaerularioidea</taxon>
        <taxon>Anguinidae</taxon>
        <taxon>Anguininae</taxon>
        <taxon>Ditylenchus</taxon>
    </lineage>
</organism>
<dbReference type="SMART" id="SM00156">
    <property type="entry name" value="PP2Ac"/>
    <property type="match status" value="1"/>
</dbReference>
<dbReference type="GO" id="GO:0004722">
    <property type="term" value="F:protein serine/threonine phosphatase activity"/>
    <property type="evidence" value="ECO:0007669"/>
    <property type="project" value="TreeGrafter"/>
</dbReference>
<sequence>MKSIFPIFRFLDAVLEYSVRPGVPHSLYLLKCKNIVPSPTPSLVQCFQNQKLGDAFEECDLSKALCGQLLVLPSQTQDSQSYYGCVNYEDIAIDSEEDDDPKLSQKNSFASHSKGKHYIGQFLCCNESMCNDDPLIPLEGIYQAKPVGINSEERWNAFSGINWIIPAALLIAAYPICMLVWHLFANRQLKKRENMEIGSDIVPLDNYDQALAHVNDDTVEWPVETGNITTLKEVRKLYDRMCENKSKIREPYRGKSKNKVRVVVRRGIFKVSSLLVSNTNPSVNAQFDTILFELLAFGPHVLRMKPHSIASLFADLYEIVAKQPSLIELPPDEYNVLGDIRGEYRDLHCWLQINGYPPKKKLIVLGSFIDNENCFSLETFVFLAALKVAMPYDVYLLRGATETLNISLAGRASRCISNAITTVASNIFTKLPAAITIGGRVLCVHSGISPLMTSLRDIRSIKSDYEKIQDSRGLYYGSESIKDVCENLDIDLVIRSHNPLEEGFFVAGKLLSLWSTPGYGIYRTAAATAAVHADMSVEVVQMRA</sequence>
<keyword evidence="1" id="KW-0812">Transmembrane</keyword>
<dbReference type="InterPro" id="IPR006186">
    <property type="entry name" value="Ser/Thr-sp_prot-phosphatase"/>
</dbReference>